<reference evidence="1" key="2">
    <citation type="submission" date="2025-08" db="UniProtKB">
        <authorList>
            <consortium name="Ensembl"/>
        </authorList>
    </citation>
    <scope>IDENTIFICATION</scope>
</reference>
<organism evidence="1 2">
    <name type="scientific">Anas platyrhynchos</name>
    <name type="common">Mallard</name>
    <name type="synonym">Anas boschas</name>
    <dbReference type="NCBI Taxonomy" id="8839"/>
    <lineage>
        <taxon>Eukaryota</taxon>
        <taxon>Metazoa</taxon>
        <taxon>Chordata</taxon>
        <taxon>Craniata</taxon>
        <taxon>Vertebrata</taxon>
        <taxon>Euteleostomi</taxon>
        <taxon>Archelosauria</taxon>
        <taxon>Archosauria</taxon>
        <taxon>Dinosauria</taxon>
        <taxon>Saurischia</taxon>
        <taxon>Theropoda</taxon>
        <taxon>Coelurosauria</taxon>
        <taxon>Aves</taxon>
        <taxon>Neognathae</taxon>
        <taxon>Galloanserae</taxon>
        <taxon>Anseriformes</taxon>
        <taxon>Anatidae</taxon>
        <taxon>Anatinae</taxon>
        <taxon>Anas</taxon>
    </lineage>
</organism>
<dbReference type="AlphaFoldDB" id="A0A8B9SWZ4"/>
<reference evidence="1" key="1">
    <citation type="submission" date="2019-08" db="EMBL/GenBank/DDBJ databases">
        <title>Three high-quality genomes provides insights into domestication of ducks.</title>
        <authorList>
            <person name="Hou Z.C."/>
            <person name="Zhu F."/>
            <person name="Yin Z.T."/>
            <person name="Zhang F."/>
        </authorList>
    </citation>
    <scope>NUCLEOTIDE SEQUENCE [LARGE SCALE GENOMIC DNA]</scope>
</reference>
<protein>
    <submittedName>
        <fullName evidence="1">Uncharacterized protein</fullName>
    </submittedName>
</protein>
<dbReference type="Proteomes" id="UP000694400">
    <property type="component" value="Chromosome Z"/>
</dbReference>
<proteinExistence type="predicted"/>
<evidence type="ECO:0000313" key="2">
    <source>
        <dbReference type="Proteomes" id="UP000694400"/>
    </source>
</evidence>
<evidence type="ECO:0000313" key="1">
    <source>
        <dbReference type="Ensembl" id="ENSAPLP00020012377.1"/>
    </source>
</evidence>
<name>A0A8B9SWZ4_ANAPL</name>
<accession>A0A8B9SWZ4</accession>
<sequence length="67" mass="7531">VLSHHEFFHLGFQPSSKGSPGGELLKYSRLCLPSSLDSREVQVSSVPNVLFSSYKEMIKSQETRTFV</sequence>
<dbReference type="Ensembl" id="ENSAPLT00020013325.1">
    <property type="protein sequence ID" value="ENSAPLP00020012377.1"/>
    <property type="gene ID" value="ENSAPLG00020009077.1"/>
</dbReference>
<reference evidence="1" key="3">
    <citation type="submission" date="2025-09" db="UniProtKB">
        <authorList>
            <consortium name="Ensembl"/>
        </authorList>
    </citation>
    <scope>IDENTIFICATION</scope>
</reference>